<sequence length="67" mass="7970">MSTSRNCRKVQLWREGCMLKEGISPIMEFIRYRNQCSIFKRHAERVEGRQYERGSAEATTKLINIFD</sequence>
<gene>
    <name evidence="1" type="ORF">KP509_20G002600</name>
</gene>
<comment type="caution">
    <text evidence="1">The sequence shown here is derived from an EMBL/GenBank/DDBJ whole genome shotgun (WGS) entry which is preliminary data.</text>
</comment>
<organism evidence="1 2">
    <name type="scientific">Ceratopteris richardii</name>
    <name type="common">Triangle waterfern</name>
    <dbReference type="NCBI Taxonomy" id="49495"/>
    <lineage>
        <taxon>Eukaryota</taxon>
        <taxon>Viridiplantae</taxon>
        <taxon>Streptophyta</taxon>
        <taxon>Embryophyta</taxon>
        <taxon>Tracheophyta</taxon>
        <taxon>Polypodiopsida</taxon>
        <taxon>Polypodiidae</taxon>
        <taxon>Polypodiales</taxon>
        <taxon>Pteridineae</taxon>
        <taxon>Pteridaceae</taxon>
        <taxon>Parkerioideae</taxon>
        <taxon>Ceratopteris</taxon>
    </lineage>
</organism>
<accession>A0A8T2SCH4</accession>
<dbReference type="EMBL" id="CM035425">
    <property type="protein sequence ID" value="KAH7330796.1"/>
    <property type="molecule type" value="Genomic_DNA"/>
</dbReference>
<dbReference type="Proteomes" id="UP000825935">
    <property type="component" value="Chromosome 20"/>
</dbReference>
<name>A0A8T2SCH4_CERRI</name>
<keyword evidence="2" id="KW-1185">Reference proteome</keyword>
<evidence type="ECO:0000313" key="1">
    <source>
        <dbReference type="EMBL" id="KAH7330796.1"/>
    </source>
</evidence>
<dbReference type="AlphaFoldDB" id="A0A8T2SCH4"/>
<evidence type="ECO:0000313" key="2">
    <source>
        <dbReference type="Proteomes" id="UP000825935"/>
    </source>
</evidence>
<protein>
    <submittedName>
        <fullName evidence="1">Uncharacterized protein</fullName>
    </submittedName>
</protein>
<reference evidence="1" key="1">
    <citation type="submission" date="2021-08" db="EMBL/GenBank/DDBJ databases">
        <title>WGS assembly of Ceratopteris richardii.</title>
        <authorList>
            <person name="Marchant D.B."/>
            <person name="Chen G."/>
            <person name="Jenkins J."/>
            <person name="Shu S."/>
            <person name="Leebens-Mack J."/>
            <person name="Grimwood J."/>
            <person name="Schmutz J."/>
            <person name="Soltis P."/>
            <person name="Soltis D."/>
            <person name="Chen Z.-H."/>
        </authorList>
    </citation>
    <scope>NUCLEOTIDE SEQUENCE</scope>
    <source>
        <strain evidence="1">Whitten #5841</strain>
        <tissue evidence="1">Leaf</tissue>
    </source>
</reference>
<proteinExistence type="predicted"/>